<proteinExistence type="predicted"/>
<dbReference type="RefSeq" id="WP_377370206.1">
    <property type="nucleotide sequence ID" value="NZ_JAOTJD010000020.1"/>
</dbReference>
<dbReference type="Proteomes" id="UP001598130">
    <property type="component" value="Unassembled WGS sequence"/>
</dbReference>
<accession>A0ABW6CQQ5</accession>
<dbReference type="Pfam" id="PF10988">
    <property type="entry name" value="DUF2807"/>
    <property type="match status" value="1"/>
</dbReference>
<dbReference type="Gene3D" id="2.160.20.120">
    <property type="match status" value="1"/>
</dbReference>
<evidence type="ECO:0000259" key="1">
    <source>
        <dbReference type="Pfam" id="PF10988"/>
    </source>
</evidence>
<evidence type="ECO:0000313" key="2">
    <source>
        <dbReference type="EMBL" id="MFD3264603.1"/>
    </source>
</evidence>
<reference evidence="2 3" key="1">
    <citation type="submission" date="2022-09" db="EMBL/GenBank/DDBJ databases">
        <title>New species of Phenylobacterium.</title>
        <authorList>
            <person name="Mieszkin S."/>
        </authorList>
    </citation>
    <scope>NUCLEOTIDE SEQUENCE [LARGE SCALE GENOMIC DNA]</scope>
    <source>
        <strain evidence="2 3">HK31-G</strain>
    </source>
</reference>
<dbReference type="EMBL" id="JAOTJD010000020">
    <property type="protein sequence ID" value="MFD3264603.1"/>
    <property type="molecule type" value="Genomic_DNA"/>
</dbReference>
<name>A0ABW6CQQ5_9CAUL</name>
<evidence type="ECO:0000313" key="3">
    <source>
        <dbReference type="Proteomes" id="UP001598130"/>
    </source>
</evidence>
<feature type="domain" description="Putative auto-transporter adhesin head GIN" evidence="1">
    <location>
        <begin position="135"/>
        <end position="238"/>
    </location>
</feature>
<sequence length="256" mass="27380">MIRLLVIIAVVGFLTCIVTLGGAVALGGRDIAAQGWDRWSWSDRDWDIGWDEHGKRHSSWRNHHKDDPEWASVTRELAWDGGTALILDVPAEVTFTQGGEGPGKLTVTGPKRSLDTLTLSAGRLSDRVSHTGARLKVVMTAPKVTRFELKGVDRLNIEAYDQDSLEISTTGMAKVAGQGKTKALTLNMTGAGEADLAGLDAETVEVDISGAAEATVAPRTSARLDISGSGEVDLKTRPLKLEKNISGSGEVHELES</sequence>
<gene>
    <name evidence="2" type="ORF">OCL97_11615</name>
</gene>
<protein>
    <submittedName>
        <fullName evidence="2">DUF2807 domain-containing protein</fullName>
    </submittedName>
</protein>
<dbReference type="InterPro" id="IPR021255">
    <property type="entry name" value="DUF2807"/>
</dbReference>
<organism evidence="2 3">
    <name type="scientific">Phenylobacterium ferrooxidans</name>
    <dbReference type="NCBI Taxonomy" id="2982689"/>
    <lineage>
        <taxon>Bacteria</taxon>
        <taxon>Pseudomonadati</taxon>
        <taxon>Pseudomonadota</taxon>
        <taxon>Alphaproteobacteria</taxon>
        <taxon>Caulobacterales</taxon>
        <taxon>Caulobacteraceae</taxon>
        <taxon>Phenylobacterium</taxon>
    </lineage>
</organism>
<keyword evidence="3" id="KW-1185">Reference proteome</keyword>
<comment type="caution">
    <text evidence="2">The sequence shown here is derived from an EMBL/GenBank/DDBJ whole genome shotgun (WGS) entry which is preliminary data.</text>
</comment>